<dbReference type="Proteomes" id="UP001548189">
    <property type="component" value="Unassembled WGS sequence"/>
</dbReference>
<keyword evidence="1" id="KW-0547">Nucleotide-binding</keyword>
<proteinExistence type="predicted"/>
<dbReference type="GO" id="GO:0005524">
    <property type="term" value="F:ATP binding"/>
    <property type="evidence" value="ECO:0007669"/>
    <property type="project" value="UniProtKB-KW"/>
</dbReference>
<dbReference type="InterPro" id="IPR003959">
    <property type="entry name" value="ATPase_AAA_core"/>
</dbReference>
<comment type="caution">
    <text evidence="1">The sequence shown here is derived from an EMBL/GenBank/DDBJ whole genome shotgun (WGS) entry which is preliminary data.</text>
</comment>
<protein>
    <submittedName>
        <fullName evidence="1">ATP-binding protein</fullName>
    </submittedName>
</protein>
<organism evidence="1 2">
    <name type="scientific">Aliikangiella maris</name>
    <dbReference type="NCBI Taxonomy" id="3162458"/>
    <lineage>
        <taxon>Bacteria</taxon>
        <taxon>Pseudomonadati</taxon>
        <taxon>Pseudomonadota</taxon>
        <taxon>Gammaproteobacteria</taxon>
        <taxon>Oceanospirillales</taxon>
        <taxon>Pleioneaceae</taxon>
        <taxon>Aliikangiella</taxon>
    </lineage>
</organism>
<evidence type="ECO:0000313" key="1">
    <source>
        <dbReference type="EMBL" id="MET1255320.1"/>
    </source>
</evidence>
<keyword evidence="2" id="KW-1185">Reference proteome</keyword>
<dbReference type="Gene3D" id="3.40.50.300">
    <property type="entry name" value="P-loop containing nucleotide triphosphate hydrolases"/>
    <property type="match status" value="1"/>
</dbReference>
<dbReference type="SUPFAM" id="SSF52540">
    <property type="entry name" value="P-loop containing nucleoside triphosphate hydrolases"/>
    <property type="match status" value="1"/>
</dbReference>
<dbReference type="EMBL" id="JBEVCJ010000009">
    <property type="protein sequence ID" value="MET1255320.1"/>
    <property type="molecule type" value="Genomic_DNA"/>
</dbReference>
<dbReference type="PANTHER" id="PTHR40396">
    <property type="entry name" value="ATPASE-LIKE PROTEIN"/>
    <property type="match status" value="1"/>
</dbReference>
<name>A0ABV2BTQ5_9GAMM</name>
<reference evidence="1 2" key="1">
    <citation type="submission" date="2024-06" db="EMBL/GenBank/DDBJ databases">
        <authorList>
            <person name="Li F."/>
        </authorList>
    </citation>
    <scope>NUCLEOTIDE SEQUENCE [LARGE SCALE GENOMIC DNA]</scope>
    <source>
        <strain evidence="1 2">GXAS 311</strain>
    </source>
</reference>
<dbReference type="Pfam" id="PF13304">
    <property type="entry name" value="AAA_21"/>
    <property type="match status" value="1"/>
</dbReference>
<sequence>MLIEFNVSNYRSISSPQSLSLAASKGNELADTNTCSLNTSPQLSVLRSAALYGANASGKSNVLKALDTMKTIVVDSAKDYQRGDKLPVDPFLFDVETREAPSEFEVTFIEDGVRYQYGFAATKERIKEEWLLAFPKGRAQRWFERHWDEKANEYVWDMGGNFHGEKQLWQKATRGNALFLSTAVQLNSENLEPIYDWFRFKLRVTDVSAWSNSFSTKLCLTDAKKPILEFLKAADLDIEDINIEKDKFDINALPDEIPEEVKKFLSEDMEGKTIYEVKTLHKTLNGELVTLDLKEESDGTQKLFSLAGPWIDTLKNGYIVFIDELHDNLHPRLVKFLVSLFHSNETNPNNAQLVFSTHETSILNQDTFRRDQVWFCEKDDSQSTTLFPLTDFSPKKGRENLEAAYLAGRYGALPYVKELKIEYGN</sequence>
<evidence type="ECO:0000313" key="2">
    <source>
        <dbReference type="Proteomes" id="UP001548189"/>
    </source>
</evidence>
<keyword evidence="1" id="KW-0067">ATP-binding</keyword>
<gene>
    <name evidence="1" type="ORF">ABVT43_09305</name>
</gene>
<accession>A0ABV2BTQ5</accession>
<dbReference type="PANTHER" id="PTHR40396:SF1">
    <property type="entry name" value="ATPASE AAA-TYPE CORE DOMAIN-CONTAINING PROTEIN"/>
    <property type="match status" value="1"/>
</dbReference>
<dbReference type="InterPro" id="IPR027417">
    <property type="entry name" value="P-loop_NTPase"/>
</dbReference>